<evidence type="ECO:0000313" key="2">
    <source>
        <dbReference type="EMBL" id="AEG93315.1"/>
    </source>
</evidence>
<dbReference type="KEGG" id="rta:Rta_22190"/>
<dbReference type="AlphaFoldDB" id="F5XZV4"/>
<feature type="transmembrane region" description="Helical" evidence="1">
    <location>
        <begin position="20"/>
        <end position="39"/>
    </location>
</feature>
<keyword evidence="3" id="KW-1185">Reference proteome</keyword>
<protein>
    <submittedName>
        <fullName evidence="2">Uncharacterized protein</fullName>
    </submittedName>
</protein>
<organism evidence="2 3">
    <name type="scientific">Ramlibacter tataouinensis (strain ATCC BAA-407 / DSM 14655 / LMG 21543 / TTB310)</name>
    <dbReference type="NCBI Taxonomy" id="365046"/>
    <lineage>
        <taxon>Bacteria</taxon>
        <taxon>Pseudomonadati</taxon>
        <taxon>Pseudomonadota</taxon>
        <taxon>Betaproteobacteria</taxon>
        <taxon>Burkholderiales</taxon>
        <taxon>Comamonadaceae</taxon>
        <taxon>Ramlibacter</taxon>
    </lineage>
</organism>
<keyword evidence="1" id="KW-1133">Transmembrane helix</keyword>
<reference evidence="3" key="1">
    <citation type="submission" date="2006-01" db="EMBL/GenBank/DDBJ databases">
        <title>Genome of the cyst-dividing bacterium Ramlibacter tataouinensis.</title>
        <authorList>
            <person name="Barakat M."/>
            <person name="Ortet P."/>
            <person name="De Luca G."/>
            <person name="Jourlin-Castelli C."/>
            <person name="Ansaldi M."/>
            <person name="Py B."/>
            <person name="Fichant G."/>
            <person name="Coutinho P."/>
            <person name="Voulhoux R."/>
            <person name="Bastien O."/>
            <person name="Roy S."/>
            <person name="Marechal E."/>
            <person name="Henrissat B."/>
            <person name="Quentin Y."/>
            <person name="Noirot P."/>
            <person name="Filloux A."/>
            <person name="Mejean V."/>
            <person name="DuBow M."/>
            <person name="Barras F."/>
            <person name="Heulin T."/>
        </authorList>
    </citation>
    <scope>NUCLEOTIDE SEQUENCE [LARGE SCALE GENOMIC DNA]</scope>
    <source>
        <strain evidence="3">ATCC BAA-407 / DSM 14655 / LMG 21543 / TTB310</strain>
    </source>
</reference>
<reference evidence="2 3" key="2">
    <citation type="journal article" date="2011" name="PLoS ONE">
        <title>The Cyst-Dividing Bacterium Ramlibacter tataouinensis TTB310 Genome Reveals a Well-Stocked Toolbox for Adaptation to a Desert Environment.</title>
        <authorList>
            <person name="De Luca G."/>
            <person name="Barakat M."/>
            <person name="Ortet P."/>
            <person name="Fochesato S."/>
            <person name="Jourlin-Castelli C."/>
            <person name="Ansaldi M."/>
            <person name="Py B."/>
            <person name="Fichant G."/>
            <person name="Coutinho P.M."/>
            <person name="Voulhoux R."/>
            <person name="Bastien O."/>
            <person name="Marechal E."/>
            <person name="Henrissat B."/>
            <person name="Quentin Y."/>
            <person name="Noirot P."/>
            <person name="Filloux A."/>
            <person name="Mejean V."/>
            <person name="Dubow M.S."/>
            <person name="Barras F."/>
            <person name="Barbe V."/>
            <person name="Weissenbach J."/>
            <person name="Mihalcescu I."/>
            <person name="Vermeglio A."/>
            <person name="Achouak W."/>
            <person name="Heulin T."/>
        </authorList>
    </citation>
    <scope>NUCLEOTIDE SEQUENCE [LARGE SCALE GENOMIC DNA]</scope>
    <source>
        <strain evidence="3">ATCC BAA-407 / DSM 14655 / LMG 21543 / TTB310</strain>
    </source>
</reference>
<evidence type="ECO:0000313" key="3">
    <source>
        <dbReference type="Proteomes" id="UP000008385"/>
    </source>
</evidence>
<sequence length="64" mass="6402">MKRFHVQVEPSEKPAALKALAGVAVGALAVTVLLAARLLPLLALHADNGGALEDAGAAATQPCC</sequence>
<dbReference type="EMBL" id="CP000245">
    <property type="protein sequence ID" value="AEG93315.1"/>
    <property type="molecule type" value="Genomic_DNA"/>
</dbReference>
<dbReference type="STRING" id="365046.Rta_22190"/>
<proteinExistence type="predicted"/>
<accession>F5XZV4</accession>
<keyword evidence="1" id="KW-0812">Transmembrane</keyword>
<gene>
    <name evidence="2" type="ordered locus">Rta_22190</name>
</gene>
<dbReference type="HOGENOM" id="CLU_2864684_0_0_4"/>
<evidence type="ECO:0000256" key="1">
    <source>
        <dbReference type="SAM" id="Phobius"/>
    </source>
</evidence>
<dbReference type="Proteomes" id="UP000008385">
    <property type="component" value="Chromosome"/>
</dbReference>
<name>F5XZV4_RAMTT</name>
<keyword evidence="1" id="KW-0472">Membrane</keyword>